<dbReference type="Pfam" id="PF00440">
    <property type="entry name" value="TetR_N"/>
    <property type="match status" value="1"/>
</dbReference>
<dbReference type="SUPFAM" id="SSF46689">
    <property type="entry name" value="Homeodomain-like"/>
    <property type="match status" value="1"/>
</dbReference>
<dbReference type="InterPro" id="IPR025996">
    <property type="entry name" value="MT1864/Rv1816-like_C"/>
</dbReference>
<dbReference type="AlphaFoldDB" id="A0A0B4XK67"/>
<keyword evidence="3" id="KW-0804">Transcription</keyword>
<dbReference type="GO" id="GO:0000976">
    <property type="term" value="F:transcription cis-regulatory region binding"/>
    <property type="evidence" value="ECO:0007669"/>
    <property type="project" value="TreeGrafter"/>
</dbReference>
<accession>A0A0B4XK67</accession>
<feature type="DNA-binding region" description="H-T-H motif" evidence="4">
    <location>
        <begin position="45"/>
        <end position="64"/>
    </location>
</feature>
<dbReference type="EMBL" id="CP004387">
    <property type="protein sequence ID" value="AJD46812.1"/>
    <property type="molecule type" value="Genomic_DNA"/>
</dbReference>
<evidence type="ECO:0000256" key="2">
    <source>
        <dbReference type="ARBA" id="ARBA00023125"/>
    </source>
</evidence>
<dbReference type="PROSITE" id="PS50977">
    <property type="entry name" value="HTH_TETR_2"/>
    <property type="match status" value="1"/>
</dbReference>
<dbReference type="HOGENOM" id="CLU_069356_40_0_6"/>
<keyword evidence="1" id="KW-0805">Transcription regulation</keyword>
<dbReference type="PANTHER" id="PTHR30055">
    <property type="entry name" value="HTH-TYPE TRANSCRIPTIONAL REGULATOR RUTR"/>
    <property type="match status" value="1"/>
</dbReference>
<keyword evidence="7" id="KW-1185">Reference proteome</keyword>
<feature type="domain" description="HTH tetR-type" evidence="5">
    <location>
        <begin position="22"/>
        <end position="82"/>
    </location>
</feature>
<dbReference type="Proteomes" id="UP000006764">
    <property type="component" value="Chromosome"/>
</dbReference>
<keyword evidence="2 4" id="KW-0238">DNA-binding</keyword>
<dbReference type="PANTHER" id="PTHR30055:SF234">
    <property type="entry name" value="HTH-TYPE TRANSCRIPTIONAL REGULATOR BETI"/>
    <property type="match status" value="1"/>
</dbReference>
<dbReference type="KEGG" id="apac:S7S_01950"/>
<evidence type="ECO:0000313" key="7">
    <source>
        <dbReference type="Proteomes" id="UP000006764"/>
    </source>
</evidence>
<name>A0A0B4XK67_9GAMM</name>
<reference evidence="6 7" key="1">
    <citation type="journal article" date="2012" name="J. Bacteriol.">
        <title>Genome sequence of an alkane-degrading bacterium, Alcanivorax pacificus type strain W11-5, isolated from deep sea sediment.</title>
        <authorList>
            <person name="Lai Q."/>
            <person name="Shao Z."/>
        </authorList>
    </citation>
    <scope>NUCLEOTIDE SEQUENCE [LARGE SCALE GENOMIC DNA]</scope>
    <source>
        <strain evidence="6 7">W11-5</strain>
    </source>
</reference>
<evidence type="ECO:0000259" key="5">
    <source>
        <dbReference type="PROSITE" id="PS50977"/>
    </source>
</evidence>
<evidence type="ECO:0000256" key="1">
    <source>
        <dbReference type="ARBA" id="ARBA00023015"/>
    </source>
</evidence>
<proteinExistence type="predicted"/>
<gene>
    <name evidence="6" type="ORF">S7S_01950</name>
</gene>
<dbReference type="InterPro" id="IPR050109">
    <property type="entry name" value="HTH-type_TetR-like_transc_reg"/>
</dbReference>
<dbReference type="GO" id="GO:0003700">
    <property type="term" value="F:DNA-binding transcription factor activity"/>
    <property type="evidence" value="ECO:0007669"/>
    <property type="project" value="TreeGrafter"/>
</dbReference>
<dbReference type="Gene3D" id="1.10.357.10">
    <property type="entry name" value="Tetracycline Repressor, domain 2"/>
    <property type="match status" value="1"/>
</dbReference>
<sequence>MSTLDKSATPSRPAKADGYHHGNLGVALVEAGMDLLEQGDSADFSLREAARRVGVTVNACYRHYANKDALMAAISAEGFRRFAAALRQGAEKGDTPRQRLLGSGLAYVAFARQHPALFRLMFGAFSATQRGDELVAASQQAYAVLKTGIATALGKDIDSPEVTTGALRAWSMAHGLSFLVLDGQLNAQAQTVEQIVHQVLGSWE</sequence>
<dbReference type="RefSeq" id="WP_052269193.1">
    <property type="nucleotide sequence ID" value="NZ_CP004387.1"/>
</dbReference>
<evidence type="ECO:0000256" key="4">
    <source>
        <dbReference type="PROSITE-ProRule" id="PRU00335"/>
    </source>
</evidence>
<dbReference type="STRING" id="391936.S7S_01950"/>
<organism evidence="6 7">
    <name type="scientific">Isoalcanivorax pacificus W11-5</name>
    <dbReference type="NCBI Taxonomy" id="391936"/>
    <lineage>
        <taxon>Bacteria</taxon>
        <taxon>Pseudomonadati</taxon>
        <taxon>Pseudomonadota</taxon>
        <taxon>Gammaproteobacteria</taxon>
        <taxon>Oceanospirillales</taxon>
        <taxon>Alcanivoracaceae</taxon>
        <taxon>Isoalcanivorax</taxon>
    </lineage>
</organism>
<protein>
    <submittedName>
        <fullName evidence="6">TetR family transcriptional regulator</fullName>
    </submittedName>
</protein>
<dbReference type="Pfam" id="PF13305">
    <property type="entry name" value="TetR_C_33"/>
    <property type="match status" value="1"/>
</dbReference>
<dbReference type="InterPro" id="IPR009057">
    <property type="entry name" value="Homeodomain-like_sf"/>
</dbReference>
<evidence type="ECO:0000256" key="3">
    <source>
        <dbReference type="ARBA" id="ARBA00023163"/>
    </source>
</evidence>
<dbReference type="InterPro" id="IPR001647">
    <property type="entry name" value="HTH_TetR"/>
</dbReference>
<evidence type="ECO:0000313" key="6">
    <source>
        <dbReference type="EMBL" id="AJD46812.1"/>
    </source>
</evidence>
<dbReference type="InterPro" id="IPR036271">
    <property type="entry name" value="Tet_transcr_reg_TetR-rel_C_sf"/>
</dbReference>
<dbReference type="SUPFAM" id="SSF48498">
    <property type="entry name" value="Tetracyclin repressor-like, C-terminal domain"/>
    <property type="match status" value="1"/>
</dbReference>